<dbReference type="GeneID" id="92039679"/>
<keyword evidence="3" id="KW-1185">Reference proteome</keyword>
<feature type="compositionally biased region" description="Polar residues" evidence="1">
    <location>
        <begin position="22"/>
        <end position="31"/>
    </location>
</feature>
<feature type="region of interest" description="Disordered" evidence="1">
    <location>
        <begin position="106"/>
        <end position="126"/>
    </location>
</feature>
<evidence type="ECO:0000313" key="3">
    <source>
        <dbReference type="Proteomes" id="UP001433268"/>
    </source>
</evidence>
<proteinExistence type="predicted"/>
<gene>
    <name evidence="2" type="ORF">PG997_002304</name>
</gene>
<feature type="compositionally biased region" description="Basic and acidic residues" evidence="1">
    <location>
        <begin position="1"/>
        <end position="15"/>
    </location>
</feature>
<name>A0ABR1X957_9PEZI</name>
<accession>A0ABR1X957</accession>
<protein>
    <submittedName>
        <fullName evidence="2">Uncharacterized protein</fullName>
    </submittedName>
</protein>
<dbReference type="Proteomes" id="UP001433268">
    <property type="component" value="Unassembled WGS sequence"/>
</dbReference>
<dbReference type="EMBL" id="JAQQWN010000003">
    <property type="protein sequence ID" value="KAK8091943.1"/>
    <property type="molecule type" value="Genomic_DNA"/>
</dbReference>
<sequence>MQLRKQPVEDGDGHWHIKKKSSTCTSEAASQSKTQLTGMGDTFYSNVWSLRKARRKYWLDLLDEGGRLSIHGRRNSILCMAVTKKCPSDNIGAKGGSVKSKALGDGAFGEVDGSNPRGSPHLSAPS</sequence>
<dbReference type="RefSeq" id="XP_066673915.1">
    <property type="nucleotide sequence ID" value="XM_066806619.1"/>
</dbReference>
<reference evidence="2 3" key="1">
    <citation type="submission" date="2023-01" db="EMBL/GenBank/DDBJ databases">
        <title>Analysis of 21 Apiospora genomes using comparative genomics revels a genus with tremendous synthesis potential of carbohydrate active enzymes and secondary metabolites.</title>
        <authorList>
            <person name="Sorensen T."/>
        </authorList>
    </citation>
    <scope>NUCLEOTIDE SEQUENCE [LARGE SCALE GENOMIC DNA]</scope>
    <source>
        <strain evidence="2 3">CBS 114990</strain>
    </source>
</reference>
<organism evidence="2 3">
    <name type="scientific">Apiospora hydei</name>
    <dbReference type="NCBI Taxonomy" id="1337664"/>
    <lineage>
        <taxon>Eukaryota</taxon>
        <taxon>Fungi</taxon>
        <taxon>Dikarya</taxon>
        <taxon>Ascomycota</taxon>
        <taxon>Pezizomycotina</taxon>
        <taxon>Sordariomycetes</taxon>
        <taxon>Xylariomycetidae</taxon>
        <taxon>Amphisphaeriales</taxon>
        <taxon>Apiosporaceae</taxon>
        <taxon>Apiospora</taxon>
    </lineage>
</organism>
<evidence type="ECO:0000256" key="1">
    <source>
        <dbReference type="SAM" id="MobiDB-lite"/>
    </source>
</evidence>
<evidence type="ECO:0000313" key="2">
    <source>
        <dbReference type="EMBL" id="KAK8091943.1"/>
    </source>
</evidence>
<comment type="caution">
    <text evidence="2">The sequence shown here is derived from an EMBL/GenBank/DDBJ whole genome shotgun (WGS) entry which is preliminary data.</text>
</comment>
<feature type="region of interest" description="Disordered" evidence="1">
    <location>
        <begin position="1"/>
        <end position="31"/>
    </location>
</feature>